<feature type="transmembrane region" description="Helical" evidence="9">
    <location>
        <begin position="220"/>
        <end position="243"/>
    </location>
</feature>
<accession>A0A9D1IJH1</accession>
<evidence type="ECO:0000256" key="8">
    <source>
        <dbReference type="ARBA" id="ARBA00053346"/>
    </source>
</evidence>
<gene>
    <name evidence="10" type="ORF">IAC56_02580</name>
</gene>
<reference evidence="10" key="2">
    <citation type="journal article" date="2021" name="PeerJ">
        <title>Extensive microbial diversity within the chicken gut microbiome revealed by metagenomics and culture.</title>
        <authorList>
            <person name="Gilroy R."/>
            <person name="Ravi A."/>
            <person name="Getino M."/>
            <person name="Pursley I."/>
            <person name="Horton D.L."/>
            <person name="Alikhan N.F."/>
            <person name="Baker D."/>
            <person name="Gharbi K."/>
            <person name="Hall N."/>
            <person name="Watson M."/>
            <person name="Adriaenssens E.M."/>
            <person name="Foster-Nyarko E."/>
            <person name="Jarju S."/>
            <person name="Secka A."/>
            <person name="Antonio M."/>
            <person name="Oren A."/>
            <person name="Chaudhuri R.R."/>
            <person name="La Ragione R."/>
            <person name="Hildebrand F."/>
            <person name="Pallen M.J."/>
        </authorList>
    </citation>
    <scope>NUCLEOTIDE SEQUENCE</scope>
    <source>
        <strain evidence="10">7463</strain>
    </source>
</reference>
<keyword evidence="5" id="KW-0769">Symport</keyword>
<feature type="transmembrane region" description="Helical" evidence="9">
    <location>
        <begin position="147"/>
        <end position="165"/>
    </location>
</feature>
<dbReference type="Proteomes" id="UP000824083">
    <property type="component" value="Unassembled WGS sequence"/>
</dbReference>
<comment type="caution">
    <text evidence="10">The sequence shown here is derived from an EMBL/GenBank/DDBJ whole genome shotgun (WGS) entry which is preliminary data.</text>
</comment>
<comment type="function">
    <text evidence="8">Responsible for the transport of dicarboxylates such as succinate, fumarate, and malate from the periplasm across the membrane.</text>
</comment>
<evidence type="ECO:0000313" key="11">
    <source>
        <dbReference type="Proteomes" id="UP000824083"/>
    </source>
</evidence>
<evidence type="ECO:0000256" key="3">
    <source>
        <dbReference type="ARBA" id="ARBA00022475"/>
    </source>
</evidence>
<comment type="subcellular location">
    <subcellularLocation>
        <location evidence="1">Cell membrane</location>
        <topology evidence="1">Multi-pass membrane protein</topology>
    </subcellularLocation>
</comment>
<feature type="transmembrane region" description="Helical" evidence="9">
    <location>
        <begin position="298"/>
        <end position="320"/>
    </location>
</feature>
<reference evidence="10" key="1">
    <citation type="submission" date="2020-10" db="EMBL/GenBank/DDBJ databases">
        <authorList>
            <person name="Gilroy R."/>
        </authorList>
    </citation>
    <scope>NUCLEOTIDE SEQUENCE</scope>
    <source>
        <strain evidence="10">7463</strain>
    </source>
</reference>
<evidence type="ECO:0000256" key="1">
    <source>
        <dbReference type="ARBA" id="ARBA00004651"/>
    </source>
</evidence>
<sequence length="414" mass="43771">MAKSKSASMGLAMQMLIGLVLGVIVGMFLDSQFATTYVKPFGDLFIRLIRMVVVPLVFATLVAGAAGISDVSKLGRVAIKTLLIFMITSAISVIFGLIIANIIDPGVGLTLSTEGLKAAQVKAPSFVQTLLDIVPINPMEAFAKGSILQIIFFAIMFGFCLNFLGEKGKPVYHFFDIVGNLMIHMTQVVMRYAPIGVFALMAVVVSQHGLAVLLPLGKLILSSFIATALLIIVIYIPIVMFIIRIPLGQYFKGIFEPWLIAFTTCSSAAAMAANLLAARRLGATNSIASFAVPLGNTINMNGTAVYMGVCAVFAAQIYNLPLSLGDQVIVVITGVLAAVGTAGVPGAGLIMSTLVFTQIGIPLEVIALIAGVDRILDMIRTSINVVGDSTTALMVSRMEGELGSEPFDEEEAKA</sequence>
<dbReference type="GO" id="GO:0015293">
    <property type="term" value="F:symporter activity"/>
    <property type="evidence" value="ECO:0007669"/>
    <property type="project" value="UniProtKB-KW"/>
</dbReference>
<evidence type="ECO:0000256" key="2">
    <source>
        <dbReference type="ARBA" id="ARBA00022448"/>
    </source>
</evidence>
<dbReference type="GO" id="GO:0005886">
    <property type="term" value="C:plasma membrane"/>
    <property type="evidence" value="ECO:0007669"/>
    <property type="project" value="UniProtKB-SubCell"/>
</dbReference>
<dbReference type="EMBL" id="DVMY01000047">
    <property type="protein sequence ID" value="HIU37144.1"/>
    <property type="molecule type" value="Genomic_DNA"/>
</dbReference>
<dbReference type="AlphaFoldDB" id="A0A9D1IJH1"/>
<evidence type="ECO:0000256" key="7">
    <source>
        <dbReference type="ARBA" id="ARBA00023136"/>
    </source>
</evidence>
<dbReference type="InterPro" id="IPR036458">
    <property type="entry name" value="Na:dicarbo_symporter_sf"/>
</dbReference>
<feature type="transmembrane region" description="Helical" evidence="9">
    <location>
        <begin position="192"/>
        <end position="214"/>
    </location>
</feature>
<dbReference type="Pfam" id="PF00375">
    <property type="entry name" value="SDF"/>
    <property type="match status" value="1"/>
</dbReference>
<evidence type="ECO:0000256" key="5">
    <source>
        <dbReference type="ARBA" id="ARBA00022847"/>
    </source>
</evidence>
<dbReference type="PROSITE" id="PS00713">
    <property type="entry name" value="NA_DICARBOXYL_SYMP_1"/>
    <property type="match status" value="1"/>
</dbReference>
<dbReference type="Gene3D" id="1.10.3860.10">
    <property type="entry name" value="Sodium:dicarboxylate symporter"/>
    <property type="match status" value="1"/>
</dbReference>
<dbReference type="PANTHER" id="PTHR42865:SF7">
    <property type="entry name" value="PROTON_GLUTAMATE-ASPARTATE SYMPORTER"/>
    <property type="match status" value="1"/>
</dbReference>
<dbReference type="SUPFAM" id="SSF118215">
    <property type="entry name" value="Proton glutamate symport protein"/>
    <property type="match status" value="1"/>
</dbReference>
<feature type="transmembrane region" description="Helical" evidence="9">
    <location>
        <begin position="255"/>
        <end position="278"/>
    </location>
</feature>
<keyword evidence="6 9" id="KW-1133">Transmembrane helix</keyword>
<name>A0A9D1IJH1_9BURK</name>
<keyword evidence="2" id="KW-0813">Transport</keyword>
<dbReference type="InterPro" id="IPR018107">
    <property type="entry name" value="Na-dicarboxylate_symporter_CS"/>
</dbReference>
<evidence type="ECO:0000256" key="6">
    <source>
        <dbReference type="ARBA" id="ARBA00022989"/>
    </source>
</evidence>
<organism evidence="10 11">
    <name type="scientific">Candidatus Aphodousia faecigallinarum</name>
    <dbReference type="NCBI Taxonomy" id="2840677"/>
    <lineage>
        <taxon>Bacteria</taxon>
        <taxon>Pseudomonadati</taxon>
        <taxon>Pseudomonadota</taxon>
        <taxon>Betaproteobacteria</taxon>
        <taxon>Burkholderiales</taxon>
        <taxon>Sutterellaceae</taxon>
        <taxon>Sutterellaceae incertae sedis</taxon>
        <taxon>Candidatus Aphodousia</taxon>
    </lineage>
</organism>
<proteinExistence type="predicted"/>
<feature type="transmembrane region" description="Helical" evidence="9">
    <location>
        <begin position="44"/>
        <end position="69"/>
    </location>
</feature>
<feature type="transmembrane region" description="Helical" evidence="9">
    <location>
        <begin position="327"/>
        <end position="344"/>
    </location>
</feature>
<protein>
    <submittedName>
        <fullName evidence="10">Dicarboxylate/amino acid:cation symporter</fullName>
    </submittedName>
</protein>
<evidence type="ECO:0000313" key="10">
    <source>
        <dbReference type="EMBL" id="HIU37144.1"/>
    </source>
</evidence>
<keyword evidence="7 9" id="KW-0472">Membrane</keyword>
<dbReference type="FunFam" id="1.10.3860.10:FF:000001">
    <property type="entry name" value="C4-dicarboxylate transport protein"/>
    <property type="match status" value="1"/>
</dbReference>
<keyword evidence="3" id="KW-1003">Cell membrane</keyword>
<dbReference type="PRINTS" id="PR00173">
    <property type="entry name" value="EDTRNSPORT"/>
</dbReference>
<evidence type="ECO:0000256" key="9">
    <source>
        <dbReference type="SAM" id="Phobius"/>
    </source>
</evidence>
<feature type="transmembrane region" description="Helical" evidence="9">
    <location>
        <begin position="81"/>
        <end position="103"/>
    </location>
</feature>
<dbReference type="InterPro" id="IPR001991">
    <property type="entry name" value="Na-dicarboxylate_symporter"/>
</dbReference>
<keyword evidence="4 9" id="KW-0812">Transmembrane</keyword>
<dbReference type="GO" id="GO:0006835">
    <property type="term" value="P:dicarboxylic acid transport"/>
    <property type="evidence" value="ECO:0007669"/>
    <property type="project" value="UniProtKB-ARBA"/>
</dbReference>
<evidence type="ECO:0000256" key="4">
    <source>
        <dbReference type="ARBA" id="ARBA00022692"/>
    </source>
</evidence>
<dbReference type="PANTHER" id="PTHR42865">
    <property type="entry name" value="PROTON/GLUTAMATE-ASPARTATE SYMPORTER"/>
    <property type="match status" value="1"/>
</dbReference>